<dbReference type="AlphaFoldDB" id="A0A563VWE8"/>
<accession>A0A563VWE8</accession>
<protein>
    <submittedName>
        <fullName evidence="1">Uncharacterized protein</fullName>
    </submittedName>
</protein>
<evidence type="ECO:0000313" key="2">
    <source>
        <dbReference type="Proteomes" id="UP000320055"/>
    </source>
</evidence>
<gene>
    <name evidence="1" type="ORF">H1P_370004</name>
</gene>
<dbReference type="OrthoDB" id="5379939at2"/>
<dbReference type="Proteomes" id="UP000320055">
    <property type="component" value="Unassembled WGS sequence"/>
</dbReference>
<sequence length="278" mass="31447">MTQQKQKRKRGIVLTNIGLQKLQAAKQKVEIWENNGDRYTFEELSQRSGLAPITVAKILNRETGVDKQSLILCFSAFGLILSEEDYTKPNPQSLNKNNTPEDFQSHVPPGWFVAGSHPHDYDVRLDNTVAYQGQTSVLIQSKYPQAEGFGTLMQEFKADRYCDRRLQLSGYIKTEAVENWTGLWMRVDGENQVLSFDNMQNRSIKGTTDWTRYSVVLDIPAAGNRIAFGILLVGSGRVWCDLLQFEAVSLDIPTTEVTTSSQLCDRPINLDFEMPTTD</sequence>
<name>A0A563VWE8_9CYAN</name>
<dbReference type="EMBL" id="CAACVJ010000301">
    <property type="protein sequence ID" value="VEP15779.1"/>
    <property type="molecule type" value="Genomic_DNA"/>
</dbReference>
<dbReference type="RefSeq" id="WP_144865668.1">
    <property type="nucleotide sequence ID" value="NZ_LR213797.1"/>
</dbReference>
<keyword evidence="2" id="KW-1185">Reference proteome</keyword>
<dbReference type="Gene3D" id="2.60.120.260">
    <property type="entry name" value="Galactose-binding domain-like"/>
    <property type="match status" value="1"/>
</dbReference>
<proteinExistence type="predicted"/>
<organism evidence="1 2">
    <name type="scientific">Hyella patelloides LEGE 07179</name>
    <dbReference type="NCBI Taxonomy" id="945734"/>
    <lineage>
        <taxon>Bacteria</taxon>
        <taxon>Bacillati</taxon>
        <taxon>Cyanobacteriota</taxon>
        <taxon>Cyanophyceae</taxon>
        <taxon>Pleurocapsales</taxon>
        <taxon>Hyellaceae</taxon>
        <taxon>Hyella</taxon>
    </lineage>
</organism>
<reference evidence="1 2" key="1">
    <citation type="submission" date="2019-01" db="EMBL/GenBank/DDBJ databases">
        <authorList>
            <person name="Brito A."/>
        </authorList>
    </citation>
    <scope>NUCLEOTIDE SEQUENCE [LARGE SCALE GENOMIC DNA]</scope>
    <source>
        <strain evidence="1">1</strain>
    </source>
</reference>
<evidence type="ECO:0000313" key="1">
    <source>
        <dbReference type="EMBL" id="VEP15779.1"/>
    </source>
</evidence>